<dbReference type="EMBL" id="JACRTE010000005">
    <property type="protein sequence ID" value="MBC8596356.1"/>
    <property type="molecule type" value="Genomic_DNA"/>
</dbReference>
<dbReference type="PANTHER" id="PTHR12110:SF53">
    <property type="entry name" value="BLR5974 PROTEIN"/>
    <property type="match status" value="1"/>
</dbReference>
<dbReference type="Gene3D" id="3.20.20.150">
    <property type="entry name" value="Divalent-metal-dependent TIM barrel enzymes"/>
    <property type="match status" value="1"/>
</dbReference>
<dbReference type="SUPFAM" id="SSF51658">
    <property type="entry name" value="Xylose isomerase-like"/>
    <property type="match status" value="1"/>
</dbReference>
<dbReference type="InterPro" id="IPR013022">
    <property type="entry name" value="Xyl_isomerase-like_TIM-brl"/>
</dbReference>
<dbReference type="RefSeq" id="WP_262431847.1">
    <property type="nucleotide sequence ID" value="NZ_JACRTE010000005.1"/>
</dbReference>
<organism evidence="2 3">
    <name type="scientific">Qingrenia yutianensis</name>
    <dbReference type="NCBI Taxonomy" id="2763676"/>
    <lineage>
        <taxon>Bacteria</taxon>
        <taxon>Bacillati</taxon>
        <taxon>Bacillota</taxon>
        <taxon>Clostridia</taxon>
        <taxon>Eubacteriales</taxon>
        <taxon>Oscillospiraceae</taxon>
        <taxon>Qingrenia</taxon>
    </lineage>
</organism>
<gene>
    <name evidence="2" type="ORF">H8706_05675</name>
</gene>
<keyword evidence="3" id="KW-1185">Reference proteome</keyword>
<sequence length="284" mass="31975">MDCCFKLSGFADEIDPDINKQFEHLNKLGIKYFEVRGVNGKNISKLTDSEVESLKDAMKSHNISVSSIGSPIGKVKMSDDLDAHFNKFMRVVEIAKKLNSKYIRIFSFYPPDGENIENYRGKIIENLKKMAKYAEKEGVILLHENEKDIYGDTPERCKDLFDNIKSDAFKGVFDPANFVQCGCTTYPDAWNLLKEHIVYMHIKDAKAENGDVVPAGYGGGNIAKIISELKKDGYNGFLSLEPHLGTFLGLEALETDDKMMSLEKSGPEKFTIAYEALMKIVNEK</sequence>
<proteinExistence type="predicted"/>
<reference evidence="2" key="1">
    <citation type="submission" date="2020-08" db="EMBL/GenBank/DDBJ databases">
        <title>Genome public.</title>
        <authorList>
            <person name="Liu C."/>
            <person name="Sun Q."/>
        </authorList>
    </citation>
    <scope>NUCLEOTIDE SEQUENCE</scope>
    <source>
        <strain evidence="2">NSJ-50</strain>
    </source>
</reference>
<dbReference type="InterPro" id="IPR050312">
    <property type="entry name" value="IolE/XylAMocC-like"/>
</dbReference>
<accession>A0A926IST1</accession>
<evidence type="ECO:0000259" key="1">
    <source>
        <dbReference type="Pfam" id="PF01261"/>
    </source>
</evidence>
<dbReference type="InterPro" id="IPR036237">
    <property type="entry name" value="Xyl_isomerase-like_sf"/>
</dbReference>
<dbReference type="AlphaFoldDB" id="A0A926IST1"/>
<dbReference type="GO" id="GO:0016853">
    <property type="term" value="F:isomerase activity"/>
    <property type="evidence" value="ECO:0007669"/>
    <property type="project" value="UniProtKB-KW"/>
</dbReference>
<protein>
    <submittedName>
        <fullName evidence="2">Sugar phosphate isomerase/epimerase</fullName>
    </submittedName>
</protein>
<comment type="caution">
    <text evidence="2">The sequence shown here is derived from an EMBL/GenBank/DDBJ whole genome shotgun (WGS) entry which is preliminary data.</text>
</comment>
<name>A0A926IST1_9FIRM</name>
<evidence type="ECO:0000313" key="3">
    <source>
        <dbReference type="Proteomes" id="UP000647416"/>
    </source>
</evidence>
<dbReference type="Proteomes" id="UP000647416">
    <property type="component" value="Unassembled WGS sequence"/>
</dbReference>
<dbReference type="Pfam" id="PF01261">
    <property type="entry name" value="AP_endonuc_2"/>
    <property type="match status" value="1"/>
</dbReference>
<feature type="domain" description="Xylose isomerase-like TIM barrel" evidence="1">
    <location>
        <begin position="22"/>
        <end position="243"/>
    </location>
</feature>
<evidence type="ECO:0000313" key="2">
    <source>
        <dbReference type="EMBL" id="MBC8596356.1"/>
    </source>
</evidence>
<keyword evidence="2" id="KW-0413">Isomerase</keyword>
<dbReference type="PANTHER" id="PTHR12110">
    <property type="entry name" value="HYDROXYPYRUVATE ISOMERASE"/>
    <property type="match status" value="1"/>
</dbReference>